<dbReference type="InterPro" id="IPR011125">
    <property type="entry name" value="Znf_HypF"/>
</dbReference>
<comment type="similarity">
    <text evidence="2">Belongs to the acylphosphatase family.</text>
</comment>
<dbReference type="GO" id="GO:0051604">
    <property type="term" value="P:protein maturation"/>
    <property type="evidence" value="ECO:0007669"/>
    <property type="project" value="TreeGrafter"/>
</dbReference>
<dbReference type="GO" id="GO:0003998">
    <property type="term" value="F:acylphosphatase activity"/>
    <property type="evidence" value="ECO:0007669"/>
    <property type="project" value="UniProtKB-EC"/>
</dbReference>
<keyword evidence="12" id="KW-0378">Hydrolase</keyword>
<name>A0A845L5T7_HELGE</name>
<feature type="domain" description="YrdC-like" evidence="15">
    <location>
        <begin position="245"/>
        <end position="430"/>
    </location>
</feature>
<evidence type="ECO:0000259" key="14">
    <source>
        <dbReference type="PROSITE" id="PS51160"/>
    </source>
</evidence>
<dbReference type="EMBL" id="WXEX01000002">
    <property type="protein sequence ID" value="MZP41982.1"/>
    <property type="molecule type" value="Genomic_DNA"/>
</dbReference>
<dbReference type="Pfam" id="PF22521">
    <property type="entry name" value="HypF_C_2"/>
    <property type="match status" value="2"/>
</dbReference>
<keyword evidence="17" id="KW-1185">Reference proteome</keyword>
<evidence type="ECO:0000313" key="16">
    <source>
        <dbReference type="EMBL" id="MZP41982.1"/>
    </source>
</evidence>
<evidence type="ECO:0000313" key="17">
    <source>
        <dbReference type="Proteomes" id="UP000471031"/>
    </source>
</evidence>
<dbReference type="InterPro" id="IPR051060">
    <property type="entry name" value="Carbamoyltrans_HypF-like"/>
</dbReference>
<evidence type="ECO:0000259" key="15">
    <source>
        <dbReference type="PROSITE" id="PS51163"/>
    </source>
</evidence>
<dbReference type="InterPro" id="IPR001792">
    <property type="entry name" value="Acylphosphatase-like_dom"/>
</dbReference>
<dbReference type="Proteomes" id="UP000471031">
    <property type="component" value="Unassembled WGS sequence"/>
</dbReference>
<dbReference type="InterPro" id="IPR004421">
    <property type="entry name" value="Carbamoyltransferase_HypF"/>
</dbReference>
<dbReference type="Gene3D" id="3.30.110.120">
    <property type="match status" value="1"/>
</dbReference>
<evidence type="ECO:0000256" key="5">
    <source>
        <dbReference type="ARBA" id="ARBA00015991"/>
    </source>
</evidence>
<protein>
    <recommendedName>
        <fullName evidence="5 12">acylphosphatase</fullName>
        <ecNumber evidence="4 12">3.6.1.7</ecNumber>
    </recommendedName>
</protein>
<evidence type="ECO:0000256" key="8">
    <source>
        <dbReference type="ARBA" id="ARBA00022771"/>
    </source>
</evidence>
<keyword evidence="8" id="KW-0863">Zinc-finger</keyword>
<dbReference type="InterPro" id="IPR041440">
    <property type="entry name" value="HypF_C"/>
</dbReference>
<dbReference type="GO" id="GO:0016874">
    <property type="term" value="F:ligase activity"/>
    <property type="evidence" value="ECO:0007669"/>
    <property type="project" value="UniProtKB-KW"/>
</dbReference>
<proteinExistence type="inferred from homology"/>
<dbReference type="NCBIfam" id="TIGR00143">
    <property type="entry name" value="hypF"/>
    <property type="match status" value="1"/>
</dbReference>
<dbReference type="Pfam" id="PF00708">
    <property type="entry name" value="Acylphosphatase"/>
    <property type="match status" value="1"/>
</dbReference>
<dbReference type="Pfam" id="PF07503">
    <property type="entry name" value="zf-HYPF"/>
    <property type="match status" value="2"/>
</dbReference>
<sequence>MDRLAVEPGGGASPAMTGDKGRAEKDGFPRYADNRVARTILVTGTVQGVGFRPFVYRQALRFSLAGWVRNGAAGVEIRMEGAAEAIDAFLQALRNEAPPLSRIIAVQVREAPVEGFRDFSIITSESAVGINDDGASAKANDRAIARIPPDVALCPDCRRELADQADRHYRYPFTNCTHCGPRFTIIRQVPYDRAQTTMASFPMCPDCRREYDDPLDRRFHAQPTACPACGPRVWFADEDGRERPGHWAGAFREWMERGKIIALKGLGGFHLVCDGRNSAAIAELRRRKRRPAKALAVMGRDLATLHRLCRISDQEEAALSGPEAPIVILERRGDAGLPENLAPGTSTLGAMLPYTPLHHLLFDDSLDLLVMTSGNAGGLPLVRDNGAALAQLNGIADAFVFHDREIVSRADDSVVRYIDGVLQFYRRSRGYVPEGIPIPWPKGVPDRTVLAAGAETKNTFALFGRGAAYLSQHIGHVDTREGRDNYLESCENLQRLLDLAPQRVARDGHPQYRITALAEEIARARCPAIAGAASPEADLPARDAAAPPTTGLPVDEVQHHHAHLAAVLADNGETGPAIGVILDGTGAGEDGGIRGFEILSGDLRDYRRHFWLRPVPLPGGEAAIRRPWLTASAFLGEAFGDAGWAKAKTLFPERLVPIENARRMAEKRLNTPLVSSAGRLFDAVAALLGLCLENSYDGQAAIELGERVRLRLGLTGCEEREPVLDHSVLGGAAGTPVDGLVEAALADGAYPFTLPEATGGLSGEAPGAIDYAPLLSAILADRESGVAIEVIASRFHNTLVRMAEAALLTVRDASGIDCVALGGGVFQNPYLFTLARRLLARRGFRVLFPSRAPANDGGLALGQGVISLWRGV</sequence>
<comment type="caution">
    <text evidence="16">The sequence shown here is derived from an EMBL/GenBank/DDBJ whole genome shotgun (WGS) entry which is preliminary data.</text>
</comment>
<dbReference type="InterPro" id="IPR043129">
    <property type="entry name" value="ATPase_NBD"/>
</dbReference>
<evidence type="ECO:0000256" key="9">
    <source>
        <dbReference type="ARBA" id="ARBA00022833"/>
    </source>
</evidence>
<comment type="catalytic activity">
    <reaction evidence="10 12">
        <text>an acyl phosphate + H2O = a carboxylate + phosphate + H(+)</text>
        <dbReference type="Rhea" id="RHEA:14965"/>
        <dbReference type="ChEBI" id="CHEBI:15377"/>
        <dbReference type="ChEBI" id="CHEBI:15378"/>
        <dbReference type="ChEBI" id="CHEBI:29067"/>
        <dbReference type="ChEBI" id="CHEBI:43474"/>
        <dbReference type="ChEBI" id="CHEBI:59918"/>
        <dbReference type="EC" id="3.6.1.7"/>
    </reaction>
</comment>
<dbReference type="SUPFAM" id="SSF53067">
    <property type="entry name" value="Actin-like ATPase domain"/>
    <property type="match status" value="1"/>
</dbReference>
<evidence type="ECO:0000256" key="2">
    <source>
        <dbReference type="ARBA" id="ARBA00005614"/>
    </source>
</evidence>
<dbReference type="Gene3D" id="3.30.420.360">
    <property type="match status" value="1"/>
</dbReference>
<dbReference type="PANTHER" id="PTHR42959:SF1">
    <property type="entry name" value="CARBAMOYLTRANSFERASE HYPF"/>
    <property type="match status" value="1"/>
</dbReference>
<organism evidence="16 17">
    <name type="scientific">Heliomicrobium gestii</name>
    <name type="common">Heliobacterium gestii</name>
    <dbReference type="NCBI Taxonomy" id="2699"/>
    <lineage>
        <taxon>Bacteria</taxon>
        <taxon>Bacillati</taxon>
        <taxon>Bacillota</taxon>
        <taxon>Clostridia</taxon>
        <taxon>Eubacteriales</taxon>
        <taxon>Heliobacteriaceae</taxon>
        <taxon>Heliomicrobium</taxon>
    </lineage>
</organism>
<dbReference type="PROSITE" id="PS51160">
    <property type="entry name" value="ACYLPHOSPHATASE_3"/>
    <property type="match status" value="1"/>
</dbReference>
<dbReference type="GO" id="GO:0008270">
    <property type="term" value="F:zinc ion binding"/>
    <property type="evidence" value="ECO:0007669"/>
    <property type="project" value="UniProtKB-KW"/>
</dbReference>
<dbReference type="PROSITE" id="PS51163">
    <property type="entry name" value="YRDC"/>
    <property type="match status" value="1"/>
</dbReference>
<dbReference type="UniPathway" id="UPA00335"/>
<dbReference type="Gene3D" id="3.90.870.50">
    <property type="match status" value="1"/>
</dbReference>
<evidence type="ECO:0000256" key="6">
    <source>
        <dbReference type="ARBA" id="ARBA00022598"/>
    </source>
</evidence>
<evidence type="ECO:0000256" key="4">
    <source>
        <dbReference type="ARBA" id="ARBA00012150"/>
    </source>
</evidence>
<dbReference type="Pfam" id="PF17788">
    <property type="entry name" value="HypF_C"/>
    <property type="match status" value="1"/>
</dbReference>
<comment type="pathway">
    <text evidence="1">Protein modification; [NiFe] hydrogenase maturation.</text>
</comment>
<dbReference type="InterPro" id="IPR017968">
    <property type="entry name" value="Acylphosphatase_CS"/>
</dbReference>
<keyword evidence="9" id="KW-0862">Zinc</keyword>
<dbReference type="SUPFAM" id="SSF54975">
    <property type="entry name" value="Acylphosphatase/BLUF domain-like"/>
    <property type="match status" value="1"/>
</dbReference>
<dbReference type="PROSITE" id="PS00150">
    <property type="entry name" value="ACYLPHOSPHATASE_1"/>
    <property type="match status" value="1"/>
</dbReference>
<evidence type="ECO:0000256" key="10">
    <source>
        <dbReference type="ARBA" id="ARBA00047645"/>
    </source>
</evidence>
<dbReference type="InterPro" id="IPR006070">
    <property type="entry name" value="Sua5-like_dom"/>
</dbReference>
<reference evidence="16 17" key="1">
    <citation type="submission" date="2020-01" db="EMBL/GenBank/DDBJ databases">
        <title>Whole genome sequence of Heliobacterium gestii DSM 11169.</title>
        <authorList>
            <person name="Kyndt J.A."/>
            <person name="Meyer T.E."/>
        </authorList>
    </citation>
    <scope>NUCLEOTIDE SEQUENCE [LARGE SCALE GENOMIC DNA]</scope>
    <source>
        <strain evidence="16 17">DSM 11169</strain>
    </source>
</reference>
<evidence type="ECO:0000256" key="7">
    <source>
        <dbReference type="ARBA" id="ARBA00022723"/>
    </source>
</evidence>
<dbReference type="GO" id="GO:0016743">
    <property type="term" value="F:carboxyl- or carbamoyltransferase activity"/>
    <property type="evidence" value="ECO:0007669"/>
    <property type="project" value="InterPro"/>
</dbReference>
<keyword evidence="16" id="KW-0808">Transferase</keyword>
<evidence type="ECO:0000256" key="13">
    <source>
        <dbReference type="SAM" id="MobiDB-lite"/>
    </source>
</evidence>
<accession>A0A845L5T7</accession>
<feature type="domain" description="Acylphosphatase-like" evidence="14">
    <location>
        <begin position="37"/>
        <end position="123"/>
    </location>
</feature>
<comment type="catalytic activity">
    <reaction evidence="11">
        <text>C-terminal L-cysteinyl-[HypE protein] + carbamoyl phosphate + ATP + H2O = C-terminal S-carboxamide-L-cysteinyl-[HypE protein] + AMP + phosphate + diphosphate + H(+)</text>
        <dbReference type="Rhea" id="RHEA:55636"/>
        <dbReference type="Rhea" id="RHEA-COMP:14247"/>
        <dbReference type="Rhea" id="RHEA-COMP:14392"/>
        <dbReference type="ChEBI" id="CHEBI:15377"/>
        <dbReference type="ChEBI" id="CHEBI:15378"/>
        <dbReference type="ChEBI" id="CHEBI:30616"/>
        <dbReference type="ChEBI" id="CHEBI:33019"/>
        <dbReference type="ChEBI" id="CHEBI:43474"/>
        <dbReference type="ChEBI" id="CHEBI:58228"/>
        <dbReference type="ChEBI" id="CHEBI:76913"/>
        <dbReference type="ChEBI" id="CHEBI:139126"/>
        <dbReference type="ChEBI" id="CHEBI:456215"/>
    </reaction>
</comment>
<evidence type="ECO:0000256" key="3">
    <source>
        <dbReference type="ARBA" id="ARBA00008097"/>
    </source>
</evidence>
<dbReference type="InterPro" id="IPR055128">
    <property type="entry name" value="HypF_C_2"/>
</dbReference>
<feature type="active site" evidence="12">
    <location>
        <position position="70"/>
    </location>
</feature>
<feature type="active site" evidence="12">
    <location>
        <position position="52"/>
    </location>
</feature>
<dbReference type="PANTHER" id="PTHR42959">
    <property type="entry name" value="CARBAMOYLTRANSFERASE"/>
    <property type="match status" value="1"/>
</dbReference>
<dbReference type="Pfam" id="PF01300">
    <property type="entry name" value="Sua5_yciO_yrdC"/>
    <property type="match status" value="1"/>
</dbReference>
<dbReference type="SUPFAM" id="SSF55821">
    <property type="entry name" value="YrdC/RibB"/>
    <property type="match status" value="1"/>
</dbReference>
<dbReference type="GO" id="GO:0003725">
    <property type="term" value="F:double-stranded RNA binding"/>
    <property type="evidence" value="ECO:0007669"/>
    <property type="project" value="InterPro"/>
</dbReference>
<dbReference type="AlphaFoldDB" id="A0A845L5T7"/>
<dbReference type="OrthoDB" id="9808093at2"/>
<dbReference type="Gene3D" id="3.30.420.40">
    <property type="match status" value="1"/>
</dbReference>
<dbReference type="InterPro" id="IPR036046">
    <property type="entry name" value="Acylphosphatase-like_dom_sf"/>
</dbReference>
<comment type="similarity">
    <text evidence="3">Belongs to the carbamoyltransferase HypF family.</text>
</comment>
<dbReference type="RefSeq" id="WP_161260569.1">
    <property type="nucleotide sequence ID" value="NZ_JAFBDC010000002.1"/>
</dbReference>
<keyword evidence="7" id="KW-0479">Metal-binding</keyword>
<evidence type="ECO:0000256" key="12">
    <source>
        <dbReference type="PROSITE-ProRule" id="PRU00520"/>
    </source>
</evidence>
<gene>
    <name evidence="16" type="primary">hypF</name>
    <name evidence="16" type="ORF">GTO89_02900</name>
</gene>
<evidence type="ECO:0000256" key="11">
    <source>
        <dbReference type="ARBA" id="ARBA00048220"/>
    </source>
</evidence>
<feature type="region of interest" description="Disordered" evidence="13">
    <location>
        <begin position="1"/>
        <end position="27"/>
    </location>
</feature>
<dbReference type="EC" id="3.6.1.7" evidence="4 12"/>
<keyword evidence="6" id="KW-0436">Ligase</keyword>
<evidence type="ECO:0000256" key="1">
    <source>
        <dbReference type="ARBA" id="ARBA00004711"/>
    </source>
</evidence>
<dbReference type="InterPro" id="IPR017945">
    <property type="entry name" value="DHBP_synth_RibB-like_a/b_dom"/>
</dbReference>